<keyword evidence="1" id="KW-0732">Signal</keyword>
<dbReference type="Gene3D" id="1.10.238.20">
    <property type="entry name" value="Pheromone/general odorant binding protein domain"/>
    <property type="match status" value="1"/>
</dbReference>
<dbReference type="AlphaFoldDB" id="A0A224Y0E7"/>
<feature type="chain" id="PRO_5012623769" evidence="1">
    <location>
        <begin position="20"/>
        <end position="139"/>
    </location>
</feature>
<evidence type="ECO:0000256" key="1">
    <source>
        <dbReference type="SAM" id="SignalP"/>
    </source>
</evidence>
<dbReference type="InterPro" id="IPR036728">
    <property type="entry name" value="PBP_GOBP_sf"/>
</dbReference>
<dbReference type="CDD" id="cd23992">
    <property type="entry name" value="PBP_GOBP"/>
    <property type="match status" value="1"/>
</dbReference>
<organism evidence="2">
    <name type="scientific">Panstrongylus lignarius</name>
    <dbReference type="NCBI Taxonomy" id="156445"/>
    <lineage>
        <taxon>Eukaryota</taxon>
        <taxon>Metazoa</taxon>
        <taxon>Ecdysozoa</taxon>
        <taxon>Arthropoda</taxon>
        <taxon>Hexapoda</taxon>
        <taxon>Insecta</taxon>
        <taxon>Pterygota</taxon>
        <taxon>Neoptera</taxon>
        <taxon>Paraneoptera</taxon>
        <taxon>Hemiptera</taxon>
        <taxon>Heteroptera</taxon>
        <taxon>Panheteroptera</taxon>
        <taxon>Cimicomorpha</taxon>
        <taxon>Reduviidae</taxon>
        <taxon>Triatominae</taxon>
        <taxon>Panstrongylus</taxon>
    </lineage>
</organism>
<feature type="signal peptide" evidence="1">
    <location>
        <begin position="1"/>
        <end position="19"/>
    </location>
</feature>
<reference evidence="2" key="1">
    <citation type="journal article" date="2018" name="PLoS Negl. Trop. Dis.">
        <title>An insight into the salivary gland and fat body transcriptome of Panstrongylus lignarius (Hemiptera: Heteroptera), the main vector of Chagas disease in Peru.</title>
        <authorList>
            <person name="Nevoa J.C."/>
            <person name="Mendes M.T."/>
            <person name="da Silva M.V."/>
            <person name="Soares S.C."/>
            <person name="Oliveira C.J.F."/>
            <person name="Ribeiro J.M.C."/>
        </authorList>
    </citation>
    <scope>NUCLEOTIDE SEQUENCE</scope>
</reference>
<name>A0A224Y0E7_9HEMI</name>
<protein>
    <submittedName>
        <fullName evidence="2">Putative pbp/gobp family</fullName>
    </submittedName>
</protein>
<dbReference type="SUPFAM" id="SSF47565">
    <property type="entry name" value="Insect pheromone/odorant-binding proteins"/>
    <property type="match status" value="1"/>
</dbReference>
<accession>A0A224Y0E7</accession>
<evidence type="ECO:0000313" key="2">
    <source>
        <dbReference type="EMBL" id="JAW14063.1"/>
    </source>
</evidence>
<sequence>MKIFTVIAFVCYLFVATNSFPTTQEATSPRPLSELAVKCSNNNHVPLDRARVLLSNHFAQASNQNEKCLAHCYLDGKGYFVNEKVDFDKLLENHKKYLPVSQHDELTKSFKACETKMDYNQDKCEVAYQAYQCAEGAKS</sequence>
<proteinExistence type="predicted"/>
<dbReference type="Pfam" id="PF01395">
    <property type="entry name" value="PBP_GOBP"/>
    <property type="match status" value="1"/>
</dbReference>
<dbReference type="InterPro" id="IPR006170">
    <property type="entry name" value="PBP/GOBP"/>
</dbReference>
<dbReference type="GO" id="GO:0005549">
    <property type="term" value="F:odorant binding"/>
    <property type="evidence" value="ECO:0007669"/>
    <property type="project" value="InterPro"/>
</dbReference>
<dbReference type="EMBL" id="GFTR01002363">
    <property type="protein sequence ID" value="JAW14063.1"/>
    <property type="molecule type" value="Transcribed_RNA"/>
</dbReference>